<keyword evidence="2" id="KW-1133">Transmembrane helix</keyword>
<reference evidence="3 4" key="1">
    <citation type="submission" date="2023-04" db="EMBL/GenBank/DDBJ databases">
        <title>Draft genome sequence of Saccharopolyspora sp. TS4A08 isolated from sweet potato rhizospheric soil.</title>
        <authorList>
            <person name="Suksaard P."/>
            <person name="Duangmal K."/>
        </authorList>
    </citation>
    <scope>NUCLEOTIDE SEQUENCE [LARGE SCALE GENOMIC DNA]</scope>
    <source>
        <strain evidence="3 4">TS4A08</strain>
    </source>
</reference>
<dbReference type="RefSeq" id="WP_281457607.1">
    <property type="nucleotide sequence ID" value="NZ_JASAOF010000016.1"/>
</dbReference>
<feature type="region of interest" description="Disordered" evidence="1">
    <location>
        <begin position="88"/>
        <end position="119"/>
    </location>
</feature>
<gene>
    <name evidence="3" type="ORF">QFW96_22090</name>
</gene>
<keyword evidence="2" id="KW-0472">Membrane</keyword>
<keyword evidence="4" id="KW-1185">Reference proteome</keyword>
<evidence type="ECO:0000313" key="4">
    <source>
        <dbReference type="Proteomes" id="UP001237595"/>
    </source>
</evidence>
<keyword evidence="2" id="KW-0812">Transmembrane</keyword>
<protein>
    <recommendedName>
        <fullName evidence="5">Anti-sigma factor</fullName>
    </recommendedName>
</protein>
<comment type="caution">
    <text evidence="3">The sequence shown here is derived from an EMBL/GenBank/DDBJ whole genome shotgun (WGS) entry which is preliminary data.</text>
</comment>
<feature type="region of interest" description="Disordered" evidence="1">
    <location>
        <begin position="163"/>
        <end position="188"/>
    </location>
</feature>
<dbReference type="EMBL" id="JASAOF010000016">
    <property type="protein sequence ID" value="MDI2031335.1"/>
    <property type="molecule type" value="Genomic_DNA"/>
</dbReference>
<sequence>MSGESGRAGAPQGPPWSLDLLADLHAGVLDGPTADELRRQVEADPEAREILAALDATSADLSDLPPLTIPDDVSARIDAALQDEVRAWTAEQEPTRPVPTMSTPVTSPAGDSSPAAATGGSAQVVDFAAAKARRRRRMTLGAGLVGVAAAAAAVIFAVLPGTGSDSHTAQPPAPSHQHGNQGAPLALSGDQVHLDGQQFSQVMSSEQYVSALADPQQLIGCLRANGVQGGTPMGAREITLNGKPAQLLILPGGGLGKFRLLAVGPDCASGNPSTISDSTFGG</sequence>
<evidence type="ECO:0000256" key="1">
    <source>
        <dbReference type="SAM" id="MobiDB-lite"/>
    </source>
</evidence>
<accession>A0ABT6PU01</accession>
<dbReference type="Proteomes" id="UP001237595">
    <property type="component" value="Unassembled WGS sequence"/>
</dbReference>
<name>A0ABT6PU01_9PSEU</name>
<feature type="compositionally biased region" description="Low complexity" evidence="1">
    <location>
        <begin position="98"/>
        <end position="108"/>
    </location>
</feature>
<feature type="transmembrane region" description="Helical" evidence="2">
    <location>
        <begin position="140"/>
        <end position="159"/>
    </location>
</feature>
<organism evidence="3 4">
    <name type="scientific">Saccharopolyspora ipomoeae</name>
    <dbReference type="NCBI Taxonomy" id="3042027"/>
    <lineage>
        <taxon>Bacteria</taxon>
        <taxon>Bacillati</taxon>
        <taxon>Actinomycetota</taxon>
        <taxon>Actinomycetes</taxon>
        <taxon>Pseudonocardiales</taxon>
        <taxon>Pseudonocardiaceae</taxon>
        <taxon>Saccharopolyspora</taxon>
    </lineage>
</organism>
<evidence type="ECO:0008006" key="5">
    <source>
        <dbReference type="Google" id="ProtNLM"/>
    </source>
</evidence>
<evidence type="ECO:0000256" key="2">
    <source>
        <dbReference type="SAM" id="Phobius"/>
    </source>
</evidence>
<proteinExistence type="predicted"/>
<evidence type="ECO:0000313" key="3">
    <source>
        <dbReference type="EMBL" id="MDI2031335.1"/>
    </source>
</evidence>